<dbReference type="KEGG" id="hbq:QI031_30990"/>
<geneLocation type="plasmid" evidence="1 2">
    <name>unnamed1</name>
</geneLocation>
<evidence type="ECO:0000313" key="1">
    <source>
        <dbReference type="EMBL" id="WGV28989.1"/>
    </source>
</evidence>
<keyword evidence="1" id="KW-0614">Plasmid</keyword>
<accession>A0AAJ6NYU0</accession>
<dbReference type="EMBL" id="CP124544">
    <property type="protein sequence ID" value="WGV28989.1"/>
    <property type="molecule type" value="Genomic_DNA"/>
</dbReference>
<dbReference type="RefSeq" id="WP_281486191.1">
    <property type="nucleotide sequence ID" value="NZ_CP124544.1"/>
</dbReference>
<proteinExistence type="predicted"/>
<evidence type="ECO:0000313" key="2">
    <source>
        <dbReference type="Proteomes" id="UP001223520"/>
    </source>
</evidence>
<dbReference type="AlphaFoldDB" id="A0AAJ6NYU0"/>
<gene>
    <name evidence="1" type="ORF">QI031_30990</name>
</gene>
<protein>
    <submittedName>
        <fullName evidence="1">Uncharacterized protein</fullName>
    </submittedName>
</protein>
<keyword evidence="2" id="KW-1185">Reference proteome</keyword>
<organism evidence="1 2">
    <name type="scientific">Halotia branconii CENA392</name>
    <dbReference type="NCBI Taxonomy" id="1539056"/>
    <lineage>
        <taxon>Bacteria</taxon>
        <taxon>Bacillati</taxon>
        <taxon>Cyanobacteriota</taxon>
        <taxon>Cyanophyceae</taxon>
        <taxon>Nostocales</taxon>
        <taxon>Nodulariaceae</taxon>
        <taxon>Halotia</taxon>
    </lineage>
</organism>
<name>A0AAJ6NYU0_9CYAN</name>
<reference evidence="1 2" key="1">
    <citation type="journal article" date="2023" name="Limnol Oceanogr Lett">
        <title>Environmental adaptations by the intertidal Antarctic cyanobacterium Halotia branconii CENA392 as revealed using long-read genome sequencing.</title>
        <authorList>
            <person name="Dextro R.B."/>
            <person name="Delbaje E."/>
            <person name="Freitas P.N.N."/>
            <person name="Geraldes V."/>
            <person name="Pinto E."/>
            <person name="Long P.F."/>
            <person name="Fiore M.F."/>
        </authorList>
    </citation>
    <scope>NUCLEOTIDE SEQUENCE [LARGE SCALE GENOMIC DNA]</scope>
    <source>
        <strain evidence="1 2">CENA392</strain>
        <plasmid evidence="1 2">unnamed1</plasmid>
    </source>
</reference>
<sequence>MSKSIQQIFITEYKVQRRRLAFAEAPRQRKYRLHHDPISAIQALVNEHTEILTILESQALSYQLDN</sequence>
<dbReference type="Proteomes" id="UP001223520">
    <property type="component" value="Plasmid unnamed1"/>
</dbReference>